<dbReference type="Proteomes" id="UP000002358">
    <property type="component" value="Chromosome 1"/>
</dbReference>
<dbReference type="AlphaFoldDB" id="A0A7M6UG87"/>
<proteinExistence type="inferred from homology"/>
<evidence type="ECO:0000256" key="7">
    <source>
        <dbReference type="ARBA" id="ARBA00023136"/>
    </source>
</evidence>
<dbReference type="GO" id="GO:0004984">
    <property type="term" value="F:olfactory receptor activity"/>
    <property type="evidence" value="ECO:0007669"/>
    <property type="project" value="InterPro"/>
</dbReference>
<keyword evidence="4 10" id="KW-0812">Transmembrane</keyword>
<feature type="transmembrane region" description="Helical" evidence="10">
    <location>
        <begin position="12"/>
        <end position="29"/>
    </location>
</feature>
<evidence type="ECO:0000256" key="4">
    <source>
        <dbReference type="ARBA" id="ARBA00022692"/>
    </source>
</evidence>
<organism evidence="11 12">
    <name type="scientific">Nasonia vitripennis</name>
    <name type="common">Parasitic wasp</name>
    <dbReference type="NCBI Taxonomy" id="7425"/>
    <lineage>
        <taxon>Eukaryota</taxon>
        <taxon>Metazoa</taxon>
        <taxon>Ecdysozoa</taxon>
        <taxon>Arthropoda</taxon>
        <taxon>Hexapoda</taxon>
        <taxon>Insecta</taxon>
        <taxon>Pterygota</taxon>
        <taxon>Neoptera</taxon>
        <taxon>Endopterygota</taxon>
        <taxon>Hymenoptera</taxon>
        <taxon>Apocrita</taxon>
        <taxon>Proctotrupomorpha</taxon>
        <taxon>Chalcidoidea</taxon>
        <taxon>Pteromalidae</taxon>
        <taxon>Pteromalinae</taxon>
        <taxon>Nasonia</taxon>
    </lineage>
</organism>
<dbReference type="GO" id="GO:0005886">
    <property type="term" value="C:plasma membrane"/>
    <property type="evidence" value="ECO:0007669"/>
    <property type="project" value="UniProtKB-SubCell"/>
</dbReference>
<evidence type="ECO:0000256" key="8">
    <source>
        <dbReference type="ARBA" id="ARBA00023170"/>
    </source>
</evidence>
<reference evidence="11" key="1">
    <citation type="submission" date="2021-01" db="UniProtKB">
        <authorList>
            <consortium name="EnsemblMetazoa"/>
        </authorList>
    </citation>
    <scope>IDENTIFICATION</scope>
</reference>
<evidence type="ECO:0000256" key="3">
    <source>
        <dbReference type="ARBA" id="ARBA00022606"/>
    </source>
</evidence>
<name>A0A7M6UG87_NASVI</name>
<dbReference type="PANTHER" id="PTHR21137:SF35">
    <property type="entry name" value="ODORANT RECEPTOR 19A-RELATED"/>
    <property type="match status" value="1"/>
</dbReference>
<dbReference type="InterPro" id="IPR004117">
    <property type="entry name" value="7tm6_olfct_rcpt"/>
</dbReference>
<keyword evidence="6 10" id="KW-1133">Transmembrane helix</keyword>
<sequence>MMINKKVTDKLVTIVSTLLNIFLHIDYLFHSFKILKFFSRLFALYPLNSDCTKLEILYDNFVWLFIHFHFWVAAAATLVAIYKARSDLSIWLIAFSELIIIIEIIVAMILYRLQRSRLKILMHIFEDFVKDPDDSKIQLIRRNAKEHIKVFSILALLFIIVVIMYVYRALSTRPYQLLLSGYYPCTSDSLIIWLVVFFHQCILVIYSPSTFASDSIVTVLIFAAIIKLQKIRPRFRNIENYAQLVGCINEHQHIIWFVQEINYVIRLFVFKSIFCLAALQLGVGVILFMPNISVFTRIQFLLLFTVTIFRIYIYSYCAEILTKSGLDLGFAVYSSRWYDQRRKMVLAKSIIICRCQKPLLIAINGIIPALGMRYLARFLYLTFSYIITLQAMTRT</sequence>
<dbReference type="EnsemblMetazoa" id="NM_001190566">
    <property type="protein sequence ID" value="NP_001177495"/>
    <property type="gene ID" value="GeneID_100463062"/>
</dbReference>
<dbReference type="InParanoid" id="A0A7M6UG87"/>
<evidence type="ECO:0000256" key="6">
    <source>
        <dbReference type="ARBA" id="ARBA00022989"/>
    </source>
</evidence>
<keyword evidence="7 10" id="KW-0472">Membrane</keyword>
<feature type="transmembrane region" description="Helical" evidence="10">
    <location>
        <begin position="88"/>
        <end position="111"/>
    </location>
</feature>
<comment type="similarity">
    <text evidence="10">Belongs to the insect chemoreceptor superfamily. Heteromeric odorant receptor channel (TC 1.A.69) family.</text>
</comment>
<evidence type="ECO:0000313" key="11">
    <source>
        <dbReference type="EnsemblMetazoa" id="NP_001177495"/>
    </source>
</evidence>
<dbReference type="OrthoDB" id="8185860at2759"/>
<dbReference type="PANTHER" id="PTHR21137">
    <property type="entry name" value="ODORANT RECEPTOR"/>
    <property type="match status" value="1"/>
</dbReference>
<dbReference type="GO" id="GO:0007165">
    <property type="term" value="P:signal transduction"/>
    <property type="evidence" value="ECO:0007669"/>
    <property type="project" value="UniProtKB-KW"/>
</dbReference>
<evidence type="ECO:0000256" key="2">
    <source>
        <dbReference type="ARBA" id="ARBA00022475"/>
    </source>
</evidence>
<evidence type="ECO:0000256" key="10">
    <source>
        <dbReference type="RuleBase" id="RU351113"/>
    </source>
</evidence>
<dbReference type="RefSeq" id="NP_001177495.1">
    <property type="nucleotide sequence ID" value="NM_001190566.1"/>
</dbReference>
<evidence type="ECO:0000256" key="5">
    <source>
        <dbReference type="ARBA" id="ARBA00022725"/>
    </source>
</evidence>
<comment type="subcellular location">
    <subcellularLocation>
        <location evidence="1 10">Cell membrane</location>
        <topology evidence="1 10">Multi-pass membrane protein</topology>
    </subcellularLocation>
</comment>
<feature type="transmembrane region" description="Helical" evidence="10">
    <location>
        <begin position="268"/>
        <end position="288"/>
    </location>
</feature>
<evidence type="ECO:0000256" key="1">
    <source>
        <dbReference type="ARBA" id="ARBA00004651"/>
    </source>
</evidence>
<dbReference type="GO" id="GO:0005549">
    <property type="term" value="F:odorant binding"/>
    <property type="evidence" value="ECO:0007669"/>
    <property type="project" value="InterPro"/>
</dbReference>
<dbReference type="Pfam" id="PF02949">
    <property type="entry name" value="7tm_6"/>
    <property type="match status" value="1"/>
</dbReference>
<feature type="transmembrane region" description="Helical" evidence="10">
    <location>
        <begin position="294"/>
        <end position="313"/>
    </location>
</feature>
<feature type="transmembrane region" description="Helical" evidence="10">
    <location>
        <begin position="190"/>
        <end position="223"/>
    </location>
</feature>
<feature type="transmembrane region" description="Helical" evidence="10">
    <location>
        <begin position="150"/>
        <end position="170"/>
    </location>
</feature>
<evidence type="ECO:0000313" key="12">
    <source>
        <dbReference type="Proteomes" id="UP000002358"/>
    </source>
</evidence>
<keyword evidence="12" id="KW-1185">Reference proteome</keyword>
<accession>A0A7M6UG87</accession>
<dbReference type="CTD" id="110677169"/>
<protein>
    <recommendedName>
        <fullName evidence="10">Odorant receptor</fullName>
    </recommendedName>
</protein>
<feature type="transmembrane region" description="Helical" evidence="10">
    <location>
        <begin position="61"/>
        <end position="82"/>
    </location>
</feature>
<keyword evidence="9 10" id="KW-0807">Transducer</keyword>
<dbReference type="SMR" id="A0A7M6UG87"/>
<dbReference type="FunCoup" id="A0A7M6UG87">
    <property type="interactions" value="136"/>
</dbReference>
<keyword evidence="2" id="KW-1003">Cell membrane</keyword>
<keyword evidence="8 10" id="KW-0675">Receptor</keyword>
<keyword evidence="5 10" id="KW-0552">Olfaction</keyword>
<dbReference type="GeneID" id="100463062"/>
<evidence type="ECO:0000256" key="9">
    <source>
        <dbReference type="ARBA" id="ARBA00023224"/>
    </source>
</evidence>
<keyword evidence="3 10" id="KW-0716">Sensory transduction</keyword>
<dbReference type="KEGG" id="nvi:100463062"/>